<evidence type="ECO:0000313" key="2">
    <source>
        <dbReference type="Proteomes" id="UP000240325"/>
    </source>
</evidence>
<organism evidence="1">
    <name type="scientific">Bodo saltans virus</name>
    <dbReference type="NCBI Taxonomy" id="2024608"/>
    <lineage>
        <taxon>Viruses</taxon>
        <taxon>Varidnaviria</taxon>
        <taxon>Bamfordvirae</taxon>
        <taxon>Nucleocytoviricota</taxon>
        <taxon>Megaviricetes</taxon>
        <taxon>Imitervirales</taxon>
        <taxon>Mimiviridae</taxon>
        <taxon>Klosneuvirinae</taxon>
        <taxon>Theiavirus</taxon>
        <taxon>Theiavirus salishense</taxon>
    </lineage>
</organism>
<gene>
    <name evidence="1" type="ORF">BMW23_0165</name>
</gene>
<keyword evidence="2" id="KW-1185">Reference proteome</keyword>
<evidence type="ECO:0000313" key="1">
    <source>
        <dbReference type="EMBL" id="ATZ80224.1"/>
    </source>
</evidence>
<reference evidence="1" key="1">
    <citation type="journal article" date="2017" name="Elife">
        <title>The kinetoplastid-infecting Bodo saltans virus (BsV), a window into the most abundant giant viruses in the sea.</title>
        <authorList>
            <person name="Deeg C.M."/>
            <person name="Chow C.-E.T."/>
            <person name="Suttle C.A."/>
        </authorList>
    </citation>
    <scope>NUCLEOTIDE SEQUENCE</scope>
    <source>
        <strain evidence="1">NG1</strain>
    </source>
</reference>
<sequence length="209" mass="23696">MSITQSEISSEQQLTSAKNLFSTFFSTINTNSSDIIEINSAMEKINSMDQDTQEQFIKLSQVIEKLTTIDNEINKFIVNNMNILTIEAGNEAGENGEHINNLKKNLMDFQNTITQYFIFILSGKYKKGSVSNFKGMIPLLSGQFDTIGQFVTDKSNDITNQQNAHTTPPIVQQQLGGGQYKKLYGAYKYKYNKYSYGLIESTKELQKYL</sequence>
<dbReference type="Proteomes" id="UP000240325">
    <property type="component" value="Segment"/>
</dbReference>
<protein>
    <submittedName>
        <fullName evidence="1">Uncharacterized protein</fullName>
    </submittedName>
</protein>
<name>A0A2H4UTM6_9VIRU</name>
<accession>A0A2H4UTM6</accession>
<dbReference type="EMBL" id="MF782455">
    <property type="protein sequence ID" value="ATZ80224.1"/>
    <property type="molecule type" value="Genomic_DNA"/>
</dbReference>
<proteinExistence type="predicted"/>